<feature type="transmembrane region" description="Helical" evidence="1">
    <location>
        <begin position="89"/>
        <end position="111"/>
    </location>
</feature>
<accession>A0A511Z9J4</accession>
<proteinExistence type="predicted"/>
<evidence type="ECO:0000313" key="3">
    <source>
        <dbReference type="Proteomes" id="UP000321901"/>
    </source>
</evidence>
<dbReference type="AlphaFoldDB" id="A0A511Z9J4"/>
<feature type="transmembrane region" description="Helical" evidence="1">
    <location>
        <begin position="41"/>
        <end position="60"/>
    </location>
</feature>
<comment type="caution">
    <text evidence="2">The sequence shown here is derived from an EMBL/GenBank/DDBJ whole genome shotgun (WGS) entry which is preliminary data.</text>
</comment>
<dbReference type="EMBL" id="BJYL01000032">
    <property type="protein sequence ID" value="GEN84115.1"/>
    <property type="molecule type" value="Genomic_DNA"/>
</dbReference>
<gene>
    <name evidence="2" type="ORF">SLU01_24270</name>
</gene>
<evidence type="ECO:0000313" key="2">
    <source>
        <dbReference type="EMBL" id="GEN84115.1"/>
    </source>
</evidence>
<name>A0A511Z9J4_9BACL</name>
<dbReference type="Proteomes" id="UP000321901">
    <property type="component" value="Unassembled WGS sequence"/>
</dbReference>
<keyword evidence="3" id="KW-1185">Reference proteome</keyword>
<feature type="transmembrane region" description="Helical" evidence="1">
    <location>
        <begin position="6"/>
        <end position="29"/>
    </location>
</feature>
<organism evidence="2 3">
    <name type="scientific">Sporosarcina luteola</name>
    <dbReference type="NCBI Taxonomy" id="582850"/>
    <lineage>
        <taxon>Bacteria</taxon>
        <taxon>Bacillati</taxon>
        <taxon>Bacillota</taxon>
        <taxon>Bacilli</taxon>
        <taxon>Bacillales</taxon>
        <taxon>Caryophanaceae</taxon>
        <taxon>Sporosarcina</taxon>
    </lineage>
</organism>
<evidence type="ECO:0000256" key="1">
    <source>
        <dbReference type="SAM" id="Phobius"/>
    </source>
</evidence>
<dbReference type="OrthoDB" id="2438234at2"/>
<keyword evidence="1" id="KW-1133">Transmembrane helix</keyword>
<keyword evidence="1" id="KW-0812">Transmembrane</keyword>
<protein>
    <submittedName>
        <fullName evidence="2">Uncharacterized protein</fullName>
    </submittedName>
</protein>
<reference evidence="2 3" key="1">
    <citation type="submission" date="2019-07" db="EMBL/GenBank/DDBJ databases">
        <title>Whole genome shotgun sequence of Sporosarcina luteola NBRC 105378.</title>
        <authorList>
            <person name="Hosoyama A."/>
            <person name="Uohara A."/>
            <person name="Ohji S."/>
            <person name="Ichikawa N."/>
        </authorList>
    </citation>
    <scope>NUCLEOTIDE SEQUENCE [LARGE SCALE GENOMIC DNA]</scope>
    <source>
        <strain evidence="2 3">NBRC 105378</strain>
    </source>
</reference>
<dbReference type="RefSeq" id="WP_147058653.1">
    <property type="nucleotide sequence ID" value="NZ_BJYL01000032.1"/>
</dbReference>
<sequence length="116" mass="12680">MALPANIPVTALFPVTLLLLTFEIVLASYKSLAPKWTTKLALGNLIINLFWTVLIIVLLLNPKLVQPYLASLLAQVFQRSPDDISTHSYLIIMGIGLASIISVTIDAFTGFKKLKG</sequence>
<keyword evidence="1" id="KW-0472">Membrane</keyword>